<sequence>MAGKTAVAVRRGKKGIKEFGTAGKIVVPEMRERRLGIAGEPVVSKRREMMAKVVEPATWERAWTAVSISERRPKSEER</sequence>
<protein>
    <submittedName>
        <fullName evidence="1">Uncharacterized protein</fullName>
    </submittedName>
</protein>
<evidence type="ECO:0000313" key="2">
    <source>
        <dbReference type="Proteomes" id="UP000017836"/>
    </source>
</evidence>
<dbReference type="Proteomes" id="UP000017836">
    <property type="component" value="Unassembled WGS sequence"/>
</dbReference>
<evidence type="ECO:0000313" key="1">
    <source>
        <dbReference type="EMBL" id="ERM96699.1"/>
    </source>
</evidence>
<dbReference type="AlphaFoldDB" id="W1NN11"/>
<dbReference type="Gramene" id="ERM96699">
    <property type="protein sequence ID" value="ERM96699"/>
    <property type="gene ID" value="AMTR_s00001p00272920"/>
</dbReference>
<accession>W1NN11</accession>
<gene>
    <name evidence="1" type="ORF">AMTR_s00001p00272920</name>
</gene>
<dbReference type="HOGENOM" id="CLU_2625238_0_0_1"/>
<reference evidence="2" key="1">
    <citation type="journal article" date="2013" name="Science">
        <title>The Amborella genome and the evolution of flowering plants.</title>
        <authorList>
            <consortium name="Amborella Genome Project"/>
        </authorList>
    </citation>
    <scope>NUCLEOTIDE SEQUENCE [LARGE SCALE GENOMIC DNA]</scope>
</reference>
<name>W1NN11_AMBTC</name>
<keyword evidence="2" id="KW-1185">Reference proteome</keyword>
<organism evidence="1 2">
    <name type="scientific">Amborella trichopoda</name>
    <dbReference type="NCBI Taxonomy" id="13333"/>
    <lineage>
        <taxon>Eukaryota</taxon>
        <taxon>Viridiplantae</taxon>
        <taxon>Streptophyta</taxon>
        <taxon>Embryophyta</taxon>
        <taxon>Tracheophyta</taxon>
        <taxon>Spermatophyta</taxon>
        <taxon>Magnoliopsida</taxon>
        <taxon>Amborellales</taxon>
        <taxon>Amborellaceae</taxon>
        <taxon>Amborella</taxon>
    </lineage>
</organism>
<dbReference type="EMBL" id="KI397142">
    <property type="protein sequence ID" value="ERM96699.1"/>
    <property type="molecule type" value="Genomic_DNA"/>
</dbReference>
<proteinExistence type="predicted"/>